<name>X0W7W6_9ZZZZ</name>
<accession>X0W7W6</accession>
<sequence length="153" mass="16317">MADETTETSEVEEPKAEQSGPKGLRDKLAQVEAENARLRAGAMTSAFKDIGLDPEMGLGKAIAKEYKGETSLEALTAYAKDEYGHVAPADPTHPQAQTIVQEQQRLDQAAVGSGSVVAPSQSDELATAEAEGNWQKAMTLKGNEVARMMQANK</sequence>
<feature type="compositionally biased region" description="Acidic residues" evidence="1">
    <location>
        <begin position="1"/>
        <end position="11"/>
    </location>
</feature>
<reference evidence="2" key="1">
    <citation type="journal article" date="2014" name="Front. Microbiol.">
        <title>High frequency of phylogenetically diverse reductive dehalogenase-homologous genes in deep subseafloor sedimentary metagenomes.</title>
        <authorList>
            <person name="Kawai M."/>
            <person name="Futagami T."/>
            <person name="Toyoda A."/>
            <person name="Takaki Y."/>
            <person name="Nishi S."/>
            <person name="Hori S."/>
            <person name="Arai W."/>
            <person name="Tsubouchi T."/>
            <person name="Morono Y."/>
            <person name="Uchiyama I."/>
            <person name="Ito T."/>
            <person name="Fujiyama A."/>
            <person name="Inagaki F."/>
            <person name="Takami H."/>
        </authorList>
    </citation>
    <scope>NUCLEOTIDE SEQUENCE</scope>
    <source>
        <strain evidence="2">Expedition CK06-06</strain>
    </source>
</reference>
<protein>
    <submittedName>
        <fullName evidence="2">Uncharacterized protein</fullName>
    </submittedName>
</protein>
<organism evidence="2">
    <name type="scientific">marine sediment metagenome</name>
    <dbReference type="NCBI Taxonomy" id="412755"/>
    <lineage>
        <taxon>unclassified sequences</taxon>
        <taxon>metagenomes</taxon>
        <taxon>ecological metagenomes</taxon>
    </lineage>
</organism>
<comment type="caution">
    <text evidence="2">The sequence shown here is derived from an EMBL/GenBank/DDBJ whole genome shotgun (WGS) entry which is preliminary data.</text>
</comment>
<dbReference type="EMBL" id="BARS01030940">
    <property type="protein sequence ID" value="GAG27024.1"/>
    <property type="molecule type" value="Genomic_DNA"/>
</dbReference>
<evidence type="ECO:0000256" key="1">
    <source>
        <dbReference type="SAM" id="MobiDB-lite"/>
    </source>
</evidence>
<feature type="region of interest" description="Disordered" evidence="1">
    <location>
        <begin position="1"/>
        <end position="26"/>
    </location>
</feature>
<evidence type="ECO:0000313" key="2">
    <source>
        <dbReference type="EMBL" id="GAG27024.1"/>
    </source>
</evidence>
<proteinExistence type="predicted"/>
<dbReference type="AlphaFoldDB" id="X0W7W6"/>
<gene>
    <name evidence="2" type="ORF">S01H1_48187</name>
</gene>